<name>A0A420HR99_9PEZI</name>
<feature type="compositionally biased region" description="Basic and acidic residues" evidence="1">
    <location>
        <begin position="1"/>
        <end position="48"/>
    </location>
</feature>
<evidence type="ECO:0000313" key="2">
    <source>
        <dbReference type="EMBL" id="RKF59936.1"/>
    </source>
</evidence>
<keyword evidence="3" id="KW-1185">Reference proteome</keyword>
<feature type="compositionally biased region" description="Polar residues" evidence="1">
    <location>
        <begin position="224"/>
        <end position="249"/>
    </location>
</feature>
<dbReference type="STRING" id="212602.A0A420HR99"/>
<comment type="caution">
    <text evidence="2">The sequence shown here is derived from an EMBL/GenBank/DDBJ whole genome shotgun (WGS) entry which is preliminary data.</text>
</comment>
<protein>
    <submittedName>
        <fullName evidence="2">Putative serine arginine repetitive matrix protein 1 protein</fullName>
    </submittedName>
</protein>
<feature type="compositionally biased region" description="Basic residues" evidence="1">
    <location>
        <begin position="124"/>
        <end position="136"/>
    </location>
</feature>
<feature type="compositionally biased region" description="Low complexity" evidence="1">
    <location>
        <begin position="344"/>
        <end position="353"/>
    </location>
</feature>
<sequence>MERDRDIRERDRHRERERERERDKFRDSERERDGERDRGRFDRRRGETTRIGAGESYKPYGSRPRTPLRTDTFRSKRDRSPRRELPRSPTNNWHPNRNRERSRRRTRSPPRRDRTPLKENWRARSPRRRSPHRRPSPRREVERRIRSPPRRDERRNSRSPFDSRISQRNRTPIRRVSPPAAPRGFRPRSRTPDRREVQKGPHINRRRRSLTPQSRDLDRPPLKSNGTPRRLSPTTYSDRAKFSQSQSKPRSPLPRISPGFSHRERDSMKQPVRERQSSRSIATKSPPKGPSSLRTPTGPGGSRNFTAPTPFSSNSRAIAVASRQKVENPVPVPVPVPVAPPVGPRGYVPRGGSSVRGGRKSFINDRVGKSDTSSWGSAVPENKPSTSESIHVTKKQHKSTGISTNDKSKTPSPSQPSTPLTSSTPSGPSGGVPTGPRAGVSSRPSLSYQQSSSMYSRSIKLVSNHNGNRSQTTLANTVSIIPSGRIDPTATGIPPDIAARLKRKEEEEETLRAELNSKEEKLRKSLKHWDKLSRDSRAMGLRSDLSEKHVRTLAGEGVGRGAF</sequence>
<feature type="compositionally biased region" description="Pro residues" evidence="1">
    <location>
        <begin position="330"/>
        <end position="343"/>
    </location>
</feature>
<feature type="compositionally biased region" description="Low complexity" evidence="1">
    <location>
        <begin position="410"/>
        <end position="427"/>
    </location>
</feature>
<accession>A0A420HR99</accession>
<feature type="compositionally biased region" description="Polar residues" evidence="1">
    <location>
        <begin position="303"/>
        <end position="316"/>
    </location>
</feature>
<evidence type="ECO:0000313" key="3">
    <source>
        <dbReference type="Proteomes" id="UP000286134"/>
    </source>
</evidence>
<feature type="compositionally biased region" description="Basic and acidic residues" evidence="1">
    <location>
        <begin position="261"/>
        <end position="277"/>
    </location>
</feature>
<proteinExistence type="predicted"/>
<dbReference type="AlphaFoldDB" id="A0A420HR99"/>
<feature type="region of interest" description="Disordered" evidence="1">
    <location>
        <begin position="1"/>
        <end position="452"/>
    </location>
</feature>
<evidence type="ECO:0000256" key="1">
    <source>
        <dbReference type="SAM" id="MobiDB-lite"/>
    </source>
</evidence>
<feature type="compositionally biased region" description="Basic and acidic residues" evidence="1">
    <location>
        <begin position="110"/>
        <end position="122"/>
    </location>
</feature>
<feature type="compositionally biased region" description="Low complexity" evidence="1">
    <location>
        <begin position="441"/>
        <end position="452"/>
    </location>
</feature>
<gene>
    <name evidence="2" type="ORF">OnM2_055038</name>
</gene>
<reference evidence="2 3" key="1">
    <citation type="journal article" date="2018" name="BMC Genomics">
        <title>Comparative genome analyses reveal sequence features reflecting distinct modes of host-adaptation between dicot and monocot powdery mildew.</title>
        <authorList>
            <person name="Wu Y."/>
            <person name="Ma X."/>
            <person name="Pan Z."/>
            <person name="Kale S.D."/>
            <person name="Song Y."/>
            <person name="King H."/>
            <person name="Zhang Q."/>
            <person name="Presley C."/>
            <person name="Deng X."/>
            <person name="Wei C.I."/>
            <person name="Xiao S."/>
        </authorList>
    </citation>
    <scope>NUCLEOTIDE SEQUENCE [LARGE SCALE GENOMIC DNA]</scope>
    <source>
        <strain evidence="2">UMSG2</strain>
    </source>
</reference>
<feature type="compositionally biased region" description="Basic residues" evidence="1">
    <location>
        <begin position="100"/>
        <end position="109"/>
    </location>
</feature>
<dbReference type="Proteomes" id="UP000286134">
    <property type="component" value="Unassembled WGS sequence"/>
</dbReference>
<feature type="compositionally biased region" description="Basic and acidic residues" evidence="1">
    <location>
        <begin position="190"/>
        <end position="199"/>
    </location>
</feature>
<feature type="compositionally biased region" description="Basic and acidic residues" evidence="1">
    <location>
        <begin position="137"/>
        <end position="156"/>
    </location>
</feature>
<organism evidence="2 3">
    <name type="scientific">Erysiphe neolycopersici</name>
    <dbReference type="NCBI Taxonomy" id="212602"/>
    <lineage>
        <taxon>Eukaryota</taxon>
        <taxon>Fungi</taxon>
        <taxon>Dikarya</taxon>
        <taxon>Ascomycota</taxon>
        <taxon>Pezizomycotina</taxon>
        <taxon>Leotiomycetes</taxon>
        <taxon>Erysiphales</taxon>
        <taxon>Erysiphaceae</taxon>
        <taxon>Erysiphe</taxon>
    </lineage>
</organism>
<dbReference type="EMBL" id="MCFK01005586">
    <property type="protein sequence ID" value="RKF59936.1"/>
    <property type="molecule type" value="Genomic_DNA"/>
</dbReference>